<protein>
    <submittedName>
        <fullName evidence="5">MBL fold metallo-hydrolase</fullName>
    </submittedName>
</protein>
<comment type="catalytic activity">
    <reaction evidence="3">
        <text>3',5'-cyclic UMP + H2O = UMP + H(+)</text>
        <dbReference type="Rhea" id="RHEA:70575"/>
        <dbReference type="ChEBI" id="CHEBI:15377"/>
        <dbReference type="ChEBI" id="CHEBI:15378"/>
        <dbReference type="ChEBI" id="CHEBI:57865"/>
        <dbReference type="ChEBI" id="CHEBI:184387"/>
    </reaction>
    <physiologicalReaction direction="left-to-right" evidence="3">
        <dbReference type="Rhea" id="RHEA:70576"/>
    </physiologicalReaction>
</comment>
<dbReference type="GO" id="GO:0016787">
    <property type="term" value="F:hydrolase activity"/>
    <property type="evidence" value="ECO:0007669"/>
    <property type="project" value="UniProtKB-KW"/>
</dbReference>
<dbReference type="PANTHER" id="PTHR42663">
    <property type="entry name" value="HYDROLASE C777.06C-RELATED-RELATED"/>
    <property type="match status" value="1"/>
</dbReference>
<dbReference type="Gene3D" id="3.60.15.10">
    <property type="entry name" value="Ribonuclease Z/Hydroxyacylglutathione hydrolase-like"/>
    <property type="match status" value="1"/>
</dbReference>
<dbReference type="Pfam" id="PF23023">
    <property type="entry name" value="Anti-Pycsar_Apyc1"/>
    <property type="match status" value="1"/>
</dbReference>
<dbReference type="GO" id="GO:0046872">
    <property type="term" value="F:metal ion binding"/>
    <property type="evidence" value="ECO:0007669"/>
    <property type="project" value="UniProtKB-KW"/>
</dbReference>
<organism evidence="5 6">
    <name type="scientific">Cohnella ginsengisoli</name>
    <dbReference type="NCBI Taxonomy" id="425004"/>
    <lineage>
        <taxon>Bacteria</taxon>
        <taxon>Bacillati</taxon>
        <taxon>Bacillota</taxon>
        <taxon>Bacilli</taxon>
        <taxon>Bacillales</taxon>
        <taxon>Paenibacillaceae</taxon>
        <taxon>Cohnella</taxon>
    </lineage>
</organism>
<keyword evidence="6" id="KW-1185">Reference proteome</keyword>
<dbReference type="EMBL" id="JAPDHZ010000004">
    <property type="protein sequence ID" value="MDG0793344.1"/>
    <property type="molecule type" value="Genomic_DNA"/>
</dbReference>
<dbReference type="AlphaFoldDB" id="A0A9X4KL01"/>
<evidence type="ECO:0000256" key="3">
    <source>
        <dbReference type="ARBA" id="ARBA00048505"/>
    </source>
</evidence>
<evidence type="ECO:0000313" key="5">
    <source>
        <dbReference type="EMBL" id="MDG0793344.1"/>
    </source>
</evidence>
<sequence length="244" mass="27485">MLMDIRMLGCGSAFAKEFYNNNAIVYAGGKKLLLDCGTTAHVAMRKLGIALPELDGVLITHIHADHVGGLEELAFQMKFQFKRRIPLYIADTLTGILWEHSLRGGLEQEGLLSLADYFDVRPLKEGTPFEILPGLTAELVRTPHIPGKLSYSILFGPSFFYSSDMIFEPELLKRLVAERGVETIFHDCQLEAPGVVHTCLPQLLTLPEDLQRRIYLMHYGDAQPEYVGRSGAMKFVEQHRLYSF</sequence>
<dbReference type="InterPro" id="IPR001279">
    <property type="entry name" value="Metallo-B-lactamas"/>
</dbReference>
<comment type="caution">
    <text evidence="5">The sequence shown here is derived from an EMBL/GenBank/DDBJ whole genome shotgun (WGS) entry which is preliminary data.</text>
</comment>
<proteinExistence type="predicted"/>
<dbReference type="PANTHER" id="PTHR42663:SF6">
    <property type="entry name" value="HYDROLASE C777.06C-RELATED"/>
    <property type="match status" value="1"/>
</dbReference>
<dbReference type="Proteomes" id="UP001153387">
    <property type="component" value="Unassembled WGS sequence"/>
</dbReference>
<reference evidence="5 6" key="1">
    <citation type="submission" date="2022-10" db="EMBL/GenBank/DDBJ databases">
        <title>Comparative genomic analysis of Cohnella hashimotonis sp. nov., isolated from the International Space Station.</title>
        <authorList>
            <person name="Simpson A."/>
            <person name="Venkateswaran K."/>
        </authorList>
    </citation>
    <scope>NUCLEOTIDE SEQUENCE [LARGE SCALE GENOMIC DNA]</scope>
    <source>
        <strain evidence="5 6">DSM 18997</strain>
    </source>
</reference>
<evidence type="ECO:0000313" key="6">
    <source>
        <dbReference type="Proteomes" id="UP001153387"/>
    </source>
</evidence>
<gene>
    <name evidence="5" type="ORF">OMP38_22725</name>
</gene>
<comment type="function">
    <text evidence="2">Counteracts the endogenous Pycsar antiviral defense system. Phosphodiesterase that enables metal-dependent hydrolysis of host cyclic nucleotide Pycsar defense signals such as cCMP and cUMP.</text>
</comment>
<feature type="domain" description="Metallo-beta-lactamase" evidence="4">
    <location>
        <begin position="20"/>
        <end position="218"/>
    </location>
</feature>
<comment type="catalytic activity">
    <reaction evidence="1">
        <text>3',5'-cyclic CMP + H2O = CMP + H(+)</text>
        <dbReference type="Rhea" id="RHEA:72675"/>
        <dbReference type="ChEBI" id="CHEBI:15377"/>
        <dbReference type="ChEBI" id="CHEBI:15378"/>
        <dbReference type="ChEBI" id="CHEBI:58003"/>
        <dbReference type="ChEBI" id="CHEBI:60377"/>
    </reaction>
    <physiologicalReaction direction="left-to-right" evidence="1">
        <dbReference type="Rhea" id="RHEA:72676"/>
    </physiologicalReaction>
</comment>
<evidence type="ECO:0000256" key="2">
    <source>
        <dbReference type="ARBA" id="ARBA00034301"/>
    </source>
</evidence>
<evidence type="ECO:0000259" key="4">
    <source>
        <dbReference type="SMART" id="SM00849"/>
    </source>
</evidence>
<dbReference type="RefSeq" id="WP_277567626.1">
    <property type="nucleotide sequence ID" value="NZ_JAPDHZ010000004.1"/>
</dbReference>
<name>A0A9X4KL01_9BACL</name>
<dbReference type="SUPFAM" id="SSF56281">
    <property type="entry name" value="Metallo-hydrolase/oxidoreductase"/>
    <property type="match status" value="1"/>
</dbReference>
<dbReference type="InterPro" id="IPR036866">
    <property type="entry name" value="RibonucZ/Hydroxyglut_hydro"/>
</dbReference>
<dbReference type="SMART" id="SM00849">
    <property type="entry name" value="Lactamase_B"/>
    <property type="match status" value="1"/>
</dbReference>
<evidence type="ECO:0000256" key="1">
    <source>
        <dbReference type="ARBA" id="ARBA00034221"/>
    </source>
</evidence>
<accession>A0A9X4KL01</accession>